<dbReference type="GO" id="GO:0004497">
    <property type="term" value="F:monooxygenase activity"/>
    <property type="evidence" value="ECO:0007669"/>
    <property type="project" value="InterPro"/>
</dbReference>
<dbReference type="Pfam" id="PF00067">
    <property type="entry name" value="p450"/>
    <property type="match status" value="1"/>
</dbReference>
<dbReference type="Proteomes" id="UP001341281">
    <property type="component" value="Chromosome 09"/>
</dbReference>
<dbReference type="PANTHER" id="PTHR24299">
    <property type="entry name" value="CYTOCHROME P450 FAMILY 1"/>
    <property type="match status" value="1"/>
</dbReference>
<sequence length="75" mass="8421">MDTNILCLRFGAVHVIVVDSPEIAREVLKKKDAVFASRPITFASGSFSFGYKGSILSPYGEQWKKMRRVLTRDQG</sequence>
<dbReference type="SUPFAM" id="SSF48264">
    <property type="entry name" value="Cytochrome P450"/>
    <property type="match status" value="1"/>
</dbReference>
<keyword evidence="2" id="KW-1185">Reference proteome</keyword>
<dbReference type="EMBL" id="CP144753">
    <property type="protein sequence ID" value="WVZ95578.1"/>
    <property type="molecule type" value="Genomic_DNA"/>
</dbReference>
<evidence type="ECO:0000313" key="1">
    <source>
        <dbReference type="EMBL" id="WVZ95578.1"/>
    </source>
</evidence>
<dbReference type="GO" id="GO:0020037">
    <property type="term" value="F:heme binding"/>
    <property type="evidence" value="ECO:0007669"/>
    <property type="project" value="InterPro"/>
</dbReference>
<dbReference type="GO" id="GO:0016705">
    <property type="term" value="F:oxidoreductase activity, acting on paired donors, with incorporation or reduction of molecular oxygen"/>
    <property type="evidence" value="ECO:0007669"/>
    <property type="project" value="InterPro"/>
</dbReference>
<dbReference type="GO" id="GO:0005506">
    <property type="term" value="F:iron ion binding"/>
    <property type="evidence" value="ECO:0007669"/>
    <property type="project" value="InterPro"/>
</dbReference>
<accession>A0AAQ3XE29</accession>
<dbReference type="AlphaFoldDB" id="A0AAQ3XE29"/>
<dbReference type="InterPro" id="IPR036396">
    <property type="entry name" value="Cyt_P450_sf"/>
</dbReference>
<gene>
    <name evidence="1" type="ORF">U9M48_041322</name>
</gene>
<name>A0AAQ3XE29_PASNO</name>
<reference evidence="1 2" key="1">
    <citation type="submission" date="2024-02" db="EMBL/GenBank/DDBJ databases">
        <title>High-quality chromosome-scale genome assembly of Pensacola bahiagrass (Paspalum notatum Flugge var. saurae).</title>
        <authorList>
            <person name="Vega J.M."/>
            <person name="Podio M."/>
            <person name="Orjuela J."/>
            <person name="Siena L.A."/>
            <person name="Pessino S.C."/>
            <person name="Combes M.C."/>
            <person name="Mariac C."/>
            <person name="Albertini E."/>
            <person name="Pupilli F."/>
            <person name="Ortiz J.P.A."/>
            <person name="Leblanc O."/>
        </authorList>
    </citation>
    <scope>NUCLEOTIDE SEQUENCE [LARGE SCALE GENOMIC DNA]</scope>
    <source>
        <strain evidence="1">R1</strain>
        <tissue evidence="1">Leaf</tissue>
    </source>
</reference>
<proteinExistence type="predicted"/>
<dbReference type="PANTHER" id="PTHR24299:SF52">
    <property type="entry name" value="CYTOCHROME P450"/>
    <property type="match status" value="1"/>
</dbReference>
<evidence type="ECO:0000313" key="2">
    <source>
        <dbReference type="Proteomes" id="UP001341281"/>
    </source>
</evidence>
<dbReference type="Gene3D" id="1.10.630.10">
    <property type="entry name" value="Cytochrome P450"/>
    <property type="match status" value="1"/>
</dbReference>
<dbReference type="InterPro" id="IPR001128">
    <property type="entry name" value="Cyt_P450"/>
</dbReference>
<protein>
    <recommendedName>
        <fullName evidence="3">Cytochrome P450</fullName>
    </recommendedName>
</protein>
<evidence type="ECO:0008006" key="3">
    <source>
        <dbReference type="Google" id="ProtNLM"/>
    </source>
</evidence>
<organism evidence="1 2">
    <name type="scientific">Paspalum notatum var. saurae</name>
    <dbReference type="NCBI Taxonomy" id="547442"/>
    <lineage>
        <taxon>Eukaryota</taxon>
        <taxon>Viridiplantae</taxon>
        <taxon>Streptophyta</taxon>
        <taxon>Embryophyta</taxon>
        <taxon>Tracheophyta</taxon>
        <taxon>Spermatophyta</taxon>
        <taxon>Magnoliopsida</taxon>
        <taxon>Liliopsida</taxon>
        <taxon>Poales</taxon>
        <taxon>Poaceae</taxon>
        <taxon>PACMAD clade</taxon>
        <taxon>Panicoideae</taxon>
        <taxon>Andropogonodae</taxon>
        <taxon>Paspaleae</taxon>
        <taxon>Paspalinae</taxon>
        <taxon>Paspalum</taxon>
    </lineage>
</organism>